<keyword evidence="6" id="KW-0029">Amino-acid transport</keyword>
<feature type="transmembrane region" description="Helical" evidence="9">
    <location>
        <begin position="86"/>
        <end position="103"/>
    </location>
</feature>
<dbReference type="EMBL" id="CP043420">
    <property type="protein sequence ID" value="QEL10087.1"/>
    <property type="molecule type" value="Genomic_DNA"/>
</dbReference>
<keyword evidence="7 9" id="KW-1133">Transmembrane helix</keyword>
<dbReference type="SUPFAM" id="SSF161098">
    <property type="entry name" value="MetI-like"/>
    <property type="match status" value="1"/>
</dbReference>
<evidence type="ECO:0000256" key="3">
    <source>
        <dbReference type="ARBA" id="ARBA00022448"/>
    </source>
</evidence>
<gene>
    <name evidence="10" type="ORF">FY550_02370</name>
</gene>
<organism evidence="10 11">
    <name type="scientific">Kushneria phosphatilytica</name>
    <dbReference type="NCBI Taxonomy" id="657387"/>
    <lineage>
        <taxon>Bacteria</taxon>
        <taxon>Pseudomonadati</taxon>
        <taxon>Pseudomonadota</taxon>
        <taxon>Gammaproteobacteria</taxon>
        <taxon>Oceanospirillales</taxon>
        <taxon>Halomonadaceae</taxon>
        <taxon>Kushneria</taxon>
    </lineage>
</organism>
<dbReference type="GO" id="GO:0006865">
    <property type="term" value="P:amino acid transport"/>
    <property type="evidence" value="ECO:0007669"/>
    <property type="project" value="UniProtKB-KW"/>
</dbReference>
<reference evidence="10 11" key="1">
    <citation type="submission" date="2019-08" db="EMBL/GenBank/DDBJ databases">
        <title>Complete genome sequence of Kushneria sp. YCWA18, a halophilic phosphate-solubilizing bacterium isolated from Daqiao saltern in China.</title>
        <authorList>
            <person name="Du G.-X."/>
            <person name="Qu L.-Y."/>
        </authorList>
    </citation>
    <scope>NUCLEOTIDE SEQUENCE [LARGE SCALE GENOMIC DNA]</scope>
    <source>
        <strain evidence="10 11">YCWA18</strain>
    </source>
</reference>
<dbReference type="PANTHER" id="PTHR30614">
    <property type="entry name" value="MEMBRANE COMPONENT OF AMINO ACID ABC TRANSPORTER"/>
    <property type="match status" value="1"/>
</dbReference>
<evidence type="ECO:0000313" key="11">
    <source>
        <dbReference type="Proteomes" id="UP000322553"/>
    </source>
</evidence>
<sequence>MSNWDIIWSVRDIFWQGFLNTLAIFALSTVLAALIGMATGLALELGARPINRLLRLFIDGLRMLPFLMLAYLLYYGLPSAGIRLNAWWAGVGALAVYHGAYVAEILRGARANLAPGQIEAATALGLSPYRTYLRLILPQLLIRSRPLMGNQLIIALKDTAFLIIITVQELTAAANTVQATYFIPMDAFVVVIALYWLISIGLEITIRGLGIFGRKRGFDNG</sequence>
<evidence type="ECO:0000256" key="6">
    <source>
        <dbReference type="ARBA" id="ARBA00022970"/>
    </source>
</evidence>
<feature type="transmembrane region" description="Helical" evidence="9">
    <location>
        <begin position="18"/>
        <end position="41"/>
    </location>
</feature>
<dbReference type="RefSeq" id="WP_070981868.1">
    <property type="nucleotide sequence ID" value="NZ_CP043420.1"/>
</dbReference>
<name>A0A1S1NRW9_9GAMM</name>
<keyword evidence="5 9" id="KW-0812">Transmembrane</keyword>
<keyword evidence="4" id="KW-1003">Cell membrane</keyword>
<dbReference type="PANTHER" id="PTHR30614:SF0">
    <property type="entry name" value="L-CYSTINE TRANSPORT SYSTEM PERMEASE PROTEIN TCYL"/>
    <property type="match status" value="1"/>
</dbReference>
<evidence type="ECO:0000256" key="8">
    <source>
        <dbReference type="ARBA" id="ARBA00023136"/>
    </source>
</evidence>
<dbReference type="CDD" id="cd06261">
    <property type="entry name" value="TM_PBP2"/>
    <property type="match status" value="1"/>
</dbReference>
<dbReference type="GO" id="GO:0022857">
    <property type="term" value="F:transmembrane transporter activity"/>
    <property type="evidence" value="ECO:0007669"/>
    <property type="project" value="InterPro"/>
</dbReference>
<dbReference type="Gene3D" id="1.10.3720.10">
    <property type="entry name" value="MetI-like"/>
    <property type="match status" value="1"/>
</dbReference>
<accession>A0A1S1NRW9</accession>
<dbReference type="InterPro" id="IPR043429">
    <property type="entry name" value="ArtM/GltK/GlnP/TcyL/YhdX-like"/>
</dbReference>
<dbReference type="PROSITE" id="PS50928">
    <property type="entry name" value="ABC_TM1"/>
    <property type="match status" value="1"/>
</dbReference>
<dbReference type="InterPro" id="IPR000515">
    <property type="entry name" value="MetI-like"/>
</dbReference>
<dbReference type="STRING" id="657387.BH688_15425"/>
<comment type="subcellular location">
    <subcellularLocation>
        <location evidence="1">Cell inner membrane</location>
        <topology evidence="1">Multi-pass membrane protein</topology>
    </subcellularLocation>
    <subcellularLocation>
        <location evidence="9">Cell membrane</location>
        <topology evidence="9">Multi-pass membrane protein</topology>
    </subcellularLocation>
</comment>
<dbReference type="NCBIfam" id="TIGR01726">
    <property type="entry name" value="HEQRo_perm_3TM"/>
    <property type="match status" value="1"/>
</dbReference>
<dbReference type="InterPro" id="IPR035906">
    <property type="entry name" value="MetI-like_sf"/>
</dbReference>
<dbReference type="KEGG" id="kuy:FY550_02370"/>
<comment type="similarity">
    <text evidence="2">Belongs to the binding-protein-dependent transport system permease family. HisMQ subfamily.</text>
</comment>
<dbReference type="OrthoDB" id="9809799at2"/>
<keyword evidence="11" id="KW-1185">Reference proteome</keyword>
<dbReference type="GO" id="GO:0043190">
    <property type="term" value="C:ATP-binding cassette (ABC) transporter complex"/>
    <property type="evidence" value="ECO:0007669"/>
    <property type="project" value="InterPro"/>
</dbReference>
<evidence type="ECO:0000256" key="4">
    <source>
        <dbReference type="ARBA" id="ARBA00022475"/>
    </source>
</evidence>
<dbReference type="Proteomes" id="UP000322553">
    <property type="component" value="Chromosome"/>
</dbReference>
<protein>
    <submittedName>
        <fullName evidence="10">Amino acid ABC transporter permease</fullName>
    </submittedName>
</protein>
<keyword evidence="3 9" id="KW-0813">Transport</keyword>
<evidence type="ECO:0000256" key="1">
    <source>
        <dbReference type="ARBA" id="ARBA00004429"/>
    </source>
</evidence>
<keyword evidence="8 9" id="KW-0472">Membrane</keyword>
<feature type="transmembrane region" description="Helical" evidence="9">
    <location>
        <begin position="187"/>
        <end position="206"/>
    </location>
</feature>
<dbReference type="AlphaFoldDB" id="A0A1S1NRW9"/>
<evidence type="ECO:0000256" key="2">
    <source>
        <dbReference type="ARBA" id="ARBA00010072"/>
    </source>
</evidence>
<dbReference type="Pfam" id="PF00528">
    <property type="entry name" value="BPD_transp_1"/>
    <property type="match status" value="1"/>
</dbReference>
<evidence type="ECO:0000256" key="7">
    <source>
        <dbReference type="ARBA" id="ARBA00022989"/>
    </source>
</evidence>
<evidence type="ECO:0000256" key="5">
    <source>
        <dbReference type="ARBA" id="ARBA00022692"/>
    </source>
</evidence>
<proteinExistence type="inferred from homology"/>
<evidence type="ECO:0000256" key="9">
    <source>
        <dbReference type="RuleBase" id="RU363032"/>
    </source>
</evidence>
<feature type="transmembrane region" description="Helical" evidence="9">
    <location>
        <begin position="53"/>
        <end position="74"/>
    </location>
</feature>
<evidence type="ECO:0000313" key="10">
    <source>
        <dbReference type="EMBL" id="QEL10087.1"/>
    </source>
</evidence>
<dbReference type="InterPro" id="IPR010065">
    <property type="entry name" value="AA_ABC_transptr_permease_3TM"/>
</dbReference>